<gene>
    <name evidence="12 14" type="primary">lpxC</name>
    <name evidence="14" type="ORF">E3202_02435</name>
</gene>
<feature type="active site" description="Proton donor" evidence="12">
    <location>
        <position position="293"/>
    </location>
</feature>
<comment type="function">
    <text evidence="2 12">Catalyzes the hydrolysis of UDP-3-O-myristoyl-N-acetylglucosamine to form UDP-3-O-myristoylglucosamine and acetate, the committed step in lipid A biosynthesis.</text>
</comment>
<evidence type="ECO:0000256" key="9">
    <source>
        <dbReference type="ARBA" id="ARBA00022833"/>
    </source>
</evidence>
<dbReference type="InterPro" id="IPR020568">
    <property type="entry name" value="Ribosomal_Su5_D2-typ_SF"/>
</dbReference>
<dbReference type="UniPathway" id="UPA00359">
    <property type="reaction ID" value="UER00478"/>
</dbReference>
<keyword evidence="10 12" id="KW-0443">Lipid metabolism</keyword>
<dbReference type="Gene3D" id="3.30.1700.10">
    <property type="entry name" value="lpxc deacetylase, domain 2"/>
    <property type="match status" value="1"/>
</dbReference>
<feature type="binding site" evidence="12">
    <location>
        <position position="270"/>
    </location>
    <ligand>
        <name>Zn(2+)</name>
        <dbReference type="ChEBI" id="CHEBI:29105"/>
    </ligand>
</feature>
<proteinExistence type="inferred from homology"/>
<dbReference type="InterPro" id="IPR015870">
    <property type="entry name" value="UDP-acyl_N-AcGlcN_deAcase_N"/>
</dbReference>
<evidence type="ECO:0000256" key="8">
    <source>
        <dbReference type="ARBA" id="ARBA00022801"/>
    </source>
</evidence>
<dbReference type="Proteomes" id="UP000315037">
    <property type="component" value="Unassembled WGS sequence"/>
</dbReference>
<name>A0A506UR30_9PROT</name>
<evidence type="ECO:0000256" key="7">
    <source>
        <dbReference type="ARBA" id="ARBA00022723"/>
    </source>
</evidence>
<evidence type="ECO:0000256" key="2">
    <source>
        <dbReference type="ARBA" id="ARBA00002923"/>
    </source>
</evidence>
<dbReference type="Gene3D" id="3.30.230.20">
    <property type="entry name" value="lpxc deacetylase, domain 1"/>
    <property type="match status" value="1"/>
</dbReference>
<evidence type="ECO:0000256" key="10">
    <source>
        <dbReference type="ARBA" id="ARBA00023098"/>
    </source>
</evidence>
<accession>A0A506UR30</accession>
<evidence type="ECO:0000256" key="13">
    <source>
        <dbReference type="SAM" id="MobiDB-lite"/>
    </source>
</evidence>
<keyword evidence="8 12" id="KW-0378">Hydrolase</keyword>
<dbReference type="RefSeq" id="WP_165600245.1">
    <property type="nucleotide sequence ID" value="NZ_SORZ01000001.1"/>
</dbReference>
<feature type="binding site" evidence="12">
    <location>
        <position position="266"/>
    </location>
    <ligand>
        <name>Zn(2+)</name>
        <dbReference type="ChEBI" id="CHEBI:29105"/>
    </ligand>
</feature>
<dbReference type="GO" id="GO:0009245">
    <property type="term" value="P:lipid A biosynthetic process"/>
    <property type="evidence" value="ECO:0007669"/>
    <property type="project" value="UniProtKB-UniRule"/>
</dbReference>
<reference evidence="14 15" key="1">
    <citation type="submission" date="2019-03" db="EMBL/GenBank/DDBJ databases">
        <title>The complete genome sequence of Neokomagataea sp. Jb2 NBRC113641.</title>
        <authorList>
            <person name="Chua K.-O."/>
            <person name="Chan K.-G."/>
            <person name="See-Too W.-S."/>
        </authorList>
    </citation>
    <scope>NUCLEOTIDE SEQUENCE [LARGE SCALE GENOMIC DNA]</scope>
    <source>
        <strain evidence="14 15">Jb2</strain>
    </source>
</reference>
<dbReference type="PANTHER" id="PTHR33694:SF1">
    <property type="entry name" value="UDP-3-O-ACYL-N-ACETYLGLUCOSAMINE DEACETYLASE 1, MITOCHONDRIAL-RELATED"/>
    <property type="match status" value="1"/>
</dbReference>
<feature type="region of interest" description="Disordered" evidence="13">
    <location>
        <begin position="1"/>
        <end position="26"/>
    </location>
</feature>
<dbReference type="PANTHER" id="PTHR33694">
    <property type="entry name" value="UDP-3-O-ACYL-N-ACETYLGLUCOSAMINE DEACETYLASE 1, MITOCHONDRIAL-RELATED"/>
    <property type="match status" value="1"/>
</dbReference>
<evidence type="ECO:0000256" key="4">
    <source>
        <dbReference type="ARBA" id="ARBA00012745"/>
    </source>
</evidence>
<keyword evidence="9 12" id="KW-0862">Zinc</keyword>
<dbReference type="HAMAP" id="MF_00388">
    <property type="entry name" value="LpxC"/>
    <property type="match status" value="1"/>
</dbReference>
<keyword evidence="15" id="KW-1185">Reference proteome</keyword>
<dbReference type="EMBL" id="SORZ01000001">
    <property type="protein sequence ID" value="TPW35811.1"/>
    <property type="molecule type" value="Genomic_DNA"/>
</dbReference>
<evidence type="ECO:0000256" key="3">
    <source>
        <dbReference type="ARBA" id="ARBA00005002"/>
    </source>
</evidence>
<keyword evidence="7 12" id="KW-0479">Metal-binding</keyword>
<dbReference type="GO" id="GO:0046872">
    <property type="term" value="F:metal ion binding"/>
    <property type="evidence" value="ECO:0007669"/>
    <property type="project" value="UniProtKB-KW"/>
</dbReference>
<comment type="catalytic activity">
    <reaction evidence="11 12">
        <text>a UDP-3-O-[(3R)-3-hydroxyacyl]-N-acetyl-alpha-D-glucosamine + H2O = a UDP-3-O-[(3R)-3-hydroxyacyl]-alpha-D-glucosamine + acetate</text>
        <dbReference type="Rhea" id="RHEA:67816"/>
        <dbReference type="ChEBI" id="CHEBI:15377"/>
        <dbReference type="ChEBI" id="CHEBI:30089"/>
        <dbReference type="ChEBI" id="CHEBI:137740"/>
        <dbReference type="ChEBI" id="CHEBI:173225"/>
        <dbReference type="EC" id="3.5.1.108"/>
    </reaction>
</comment>
<dbReference type="AlphaFoldDB" id="A0A506UR30"/>
<evidence type="ECO:0000256" key="6">
    <source>
        <dbReference type="ARBA" id="ARBA00022556"/>
    </source>
</evidence>
<organism evidence="14 15">
    <name type="scientific">Oecophyllibacter saccharovorans</name>
    <dbReference type="NCBI Taxonomy" id="2558360"/>
    <lineage>
        <taxon>Bacteria</taxon>
        <taxon>Pseudomonadati</taxon>
        <taxon>Pseudomonadota</taxon>
        <taxon>Alphaproteobacteria</taxon>
        <taxon>Acetobacterales</taxon>
        <taxon>Acetobacteraceae</taxon>
        <taxon>Oecophyllibacter</taxon>
    </lineage>
</organism>
<dbReference type="Pfam" id="PF03331">
    <property type="entry name" value="LpxC"/>
    <property type="match status" value="1"/>
</dbReference>
<evidence type="ECO:0000313" key="14">
    <source>
        <dbReference type="EMBL" id="TPW35811.1"/>
    </source>
</evidence>
<dbReference type="GO" id="GO:0016020">
    <property type="term" value="C:membrane"/>
    <property type="evidence" value="ECO:0007669"/>
    <property type="project" value="GOC"/>
</dbReference>
<sequence length="346" mass="37355">MPDRVSHRTNGSGLQAASLPPASHQTTLARRVHCRGTGLHSGKEISLSLQPAPAGSGIRFQRTDLPHKPAFRLGAENIVNTTLATVAAHPTNPTCRISTIEHLLGALHALEIDNLLIQVDGPELPVLDGCAEAFVFLLQCAGVTQLEAMRNRMEILQPIEVSKDGASARLAPLSVEEQASPGLYLDLSIAFPQSVIGRQSWSMQLNAQSFRQDIARARTFVAFEDIAALQAQGLARGGSLQNAVVVQDTQVLNPEGTRGKDEFVRHKVLDAIGDLYCNGLQIIGHFSGCRSGHALHNRLLRALMATPEAWRLLPAGAASTPEIKQGNALLPLRRLHDIRHLWSAVS</sequence>
<dbReference type="SUPFAM" id="SSF54211">
    <property type="entry name" value="Ribosomal protein S5 domain 2-like"/>
    <property type="match status" value="2"/>
</dbReference>
<feature type="binding site" evidence="12">
    <location>
        <position position="102"/>
    </location>
    <ligand>
        <name>Zn(2+)</name>
        <dbReference type="ChEBI" id="CHEBI:29105"/>
    </ligand>
</feature>
<evidence type="ECO:0000256" key="1">
    <source>
        <dbReference type="ARBA" id="ARBA00001947"/>
    </source>
</evidence>
<keyword evidence="5 12" id="KW-0444">Lipid biosynthesis</keyword>
<keyword evidence="6 12" id="KW-0441">Lipid A biosynthesis</keyword>
<dbReference type="InterPro" id="IPR004463">
    <property type="entry name" value="UDP-acyl_GlcNac_deAcase"/>
</dbReference>
<dbReference type="EC" id="3.5.1.108" evidence="4 12"/>
<dbReference type="GO" id="GO:0103117">
    <property type="term" value="F:UDP-3-O-acyl-N-acetylglucosamine deacetylase activity"/>
    <property type="evidence" value="ECO:0007669"/>
    <property type="project" value="UniProtKB-UniRule"/>
</dbReference>
<evidence type="ECO:0000313" key="15">
    <source>
        <dbReference type="Proteomes" id="UP000315037"/>
    </source>
</evidence>
<comment type="similarity">
    <text evidence="12">Belongs to the LpxC family.</text>
</comment>
<evidence type="ECO:0000256" key="11">
    <source>
        <dbReference type="ARBA" id="ARBA00024535"/>
    </source>
</evidence>
<evidence type="ECO:0000256" key="5">
    <source>
        <dbReference type="ARBA" id="ARBA00022516"/>
    </source>
</evidence>
<dbReference type="NCBIfam" id="TIGR00325">
    <property type="entry name" value="lpxC"/>
    <property type="match status" value="1"/>
</dbReference>
<dbReference type="InterPro" id="IPR011334">
    <property type="entry name" value="UDP-acyl_GlcNac_deAcase_C"/>
</dbReference>
<comment type="caution">
    <text evidence="14">The sequence shown here is derived from an EMBL/GenBank/DDBJ whole genome shotgun (WGS) entry which is preliminary data.</text>
</comment>
<protein>
    <recommendedName>
        <fullName evidence="4 12">UDP-3-O-acyl-N-acetylglucosamine deacetylase</fullName>
        <shortName evidence="12">UDP-3-O-acyl-GlcNAc deacetylase</shortName>
        <ecNumber evidence="4 12">3.5.1.108</ecNumber>
    </recommendedName>
    <alternativeName>
        <fullName evidence="12">UDP-3-O-[R-3-hydroxymyristoyl]-N-acetylglucosamine deacetylase</fullName>
    </alternativeName>
</protein>
<comment type="pathway">
    <text evidence="3 12">Glycolipid biosynthesis; lipid IV(A) biosynthesis; lipid IV(A) from (3R)-3-hydroxytetradecanoyl-[acyl-carrier-protein] and UDP-N-acetyl-alpha-D-glucosamine: step 2/6.</text>
</comment>
<evidence type="ECO:0000256" key="12">
    <source>
        <dbReference type="HAMAP-Rule" id="MF_00388"/>
    </source>
</evidence>
<comment type="cofactor">
    <cofactor evidence="1 12">
        <name>Zn(2+)</name>
        <dbReference type="ChEBI" id="CHEBI:29105"/>
    </cofactor>
</comment>